<dbReference type="AlphaFoldDB" id="C6XDV1"/>
<evidence type="ECO:0000313" key="2">
    <source>
        <dbReference type="Proteomes" id="UP000002743"/>
    </source>
</evidence>
<gene>
    <name evidence="1" type="ordered locus">Msip34_1481</name>
</gene>
<keyword evidence="2" id="KW-1185">Reference proteome</keyword>
<dbReference type="KEGG" id="mei:Msip34_1481"/>
<dbReference type="HOGENOM" id="CLU_2617946_0_0_4"/>
<name>C6XDV1_METGS</name>
<accession>C6XDV1</accession>
<protein>
    <submittedName>
        <fullName evidence="1">Uncharacterized protein</fullName>
    </submittedName>
</protein>
<sequence length="78" mass="9148">MELENWQRLHEKWATSKLVLDEYQDSVDQEVELVLMGKSRGPTNAMKIGLVQQRKLEAGLRNELDHFLDECFDLDVMN</sequence>
<reference evidence="2" key="1">
    <citation type="submission" date="2009-07" db="EMBL/GenBank/DDBJ databases">
        <title>Complete sequence of chromosome of Methylovorus sp. SIP3-4.</title>
        <authorList>
            <person name="Lucas S."/>
            <person name="Copeland A."/>
            <person name="Lapidus A."/>
            <person name="Glavina del Rio T."/>
            <person name="Tice H."/>
            <person name="Bruce D."/>
            <person name="Goodwin L."/>
            <person name="Pitluck S."/>
            <person name="Clum A."/>
            <person name="Larimer F."/>
            <person name="Land M."/>
            <person name="Hauser L."/>
            <person name="Kyrpides N."/>
            <person name="Mikhailova N."/>
            <person name="Kayluzhnaya M."/>
            <person name="Chistoserdova L."/>
        </authorList>
    </citation>
    <scope>NUCLEOTIDE SEQUENCE [LARGE SCALE GENOMIC DNA]</scope>
    <source>
        <strain evidence="2">SIP3-4</strain>
    </source>
</reference>
<proteinExistence type="predicted"/>
<dbReference type="RefSeq" id="WP_015830166.1">
    <property type="nucleotide sequence ID" value="NC_012969.1"/>
</dbReference>
<reference evidence="1 2" key="2">
    <citation type="journal article" date="2011" name="J. Bacteriol.">
        <title>Genomes of three methylotrophs from a single niche uncover genetic and metabolic divergence of Methylophilaceae.</title>
        <authorList>
            <person name="Lapidus A."/>
            <person name="Clum A."/>
            <person name="Labutti K."/>
            <person name="Kaluzhnaya M.G."/>
            <person name="Lim S."/>
            <person name="Beck D.A."/>
            <person name="Glavina Del Rio T."/>
            <person name="Nolan M."/>
            <person name="Mavromatis K."/>
            <person name="Huntemann M."/>
            <person name="Lucas S."/>
            <person name="Lidstrom M.E."/>
            <person name="Ivanova N."/>
            <person name="Chistoserdova L."/>
        </authorList>
    </citation>
    <scope>NUCLEOTIDE SEQUENCE [LARGE SCALE GENOMIC DNA]</scope>
    <source>
        <strain evidence="1 2">SIP3-4</strain>
    </source>
</reference>
<dbReference type="EMBL" id="CP001674">
    <property type="protein sequence ID" value="ACT50726.1"/>
    <property type="molecule type" value="Genomic_DNA"/>
</dbReference>
<dbReference type="Proteomes" id="UP000002743">
    <property type="component" value="Chromosome"/>
</dbReference>
<organism evidence="1 2">
    <name type="scientific">Methylovorus glucosotrophus (strain SIP3-4)</name>
    <dbReference type="NCBI Taxonomy" id="582744"/>
    <lineage>
        <taxon>Bacteria</taxon>
        <taxon>Pseudomonadati</taxon>
        <taxon>Pseudomonadota</taxon>
        <taxon>Betaproteobacteria</taxon>
        <taxon>Nitrosomonadales</taxon>
        <taxon>Methylophilaceae</taxon>
        <taxon>Methylovorus</taxon>
    </lineage>
</organism>
<evidence type="ECO:0000313" key="1">
    <source>
        <dbReference type="EMBL" id="ACT50726.1"/>
    </source>
</evidence>